<dbReference type="SUPFAM" id="SSF54862">
    <property type="entry name" value="4Fe-4S ferredoxins"/>
    <property type="match status" value="2"/>
</dbReference>
<dbReference type="STRING" id="351605.Gura_0473"/>
<dbReference type="PROSITE" id="PS51379">
    <property type="entry name" value="4FE4S_FER_2"/>
    <property type="match status" value="3"/>
</dbReference>
<evidence type="ECO:0000256" key="4">
    <source>
        <dbReference type="ARBA" id="ARBA00023014"/>
    </source>
</evidence>
<gene>
    <name evidence="6" type="ordered locus">Gura_0473</name>
</gene>
<dbReference type="Proteomes" id="UP000006695">
    <property type="component" value="Chromosome"/>
</dbReference>
<dbReference type="EMBL" id="CP000698">
    <property type="protein sequence ID" value="ABQ24688.1"/>
    <property type="molecule type" value="Genomic_DNA"/>
</dbReference>
<keyword evidence="4" id="KW-0411">Iron-sulfur</keyword>
<keyword evidence="3" id="KW-0408">Iron</keyword>
<dbReference type="KEGG" id="gur:Gura_0473"/>
<feature type="domain" description="4Fe-4S ferredoxin-type" evidence="5">
    <location>
        <begin position="248"/>
        <end position="276"/>
    </location>
</feature>
<evidence type="ECO:0000256" key="2">
    <source>
        <dbReference type="ARBA" id="ARBA00022723"/>
    </source>
</evidence>
<dbReference type="GO" id="GO:0051539">
    <property type="term" value="F:4 iron, 4 sulfur cluster binding"/>
    <property type="evidence" value="ECO:0007669"/>
    <property type="project" value="UniProtKB-KW"/>
</dbReference>
<sequence>MAESRNVTGSKDDLLADASRCMLMRFSESSCRLCFDICPHGAVSLDGGLSINPQQCRGCLLCTAVCPVGALEQSSDFSACLARLSKVPEPILGCVRTNECSNGTVACLGGLSEEHLLALCHTLTGRLTLNLSLCGDCPNNPMITRLRQRLDAISEAGLSDSRCHINFAESAQDIHYRDESVDRRSFFKSFSNALFKNAAVILSATNEQTERRTEYAGKRLPIRRKLLNSTRNKLSQELVVRIRKHFDSCVSFDDTCTRCQGCAAICPTGALQTELSDIPPTFDQLLCTCCGLCREFCMDGALRISTGNSEDGAG</sequence>
<dbReference type="InterPro" id="IPR017896">
    <property type="entry name" value="4Fe4S_Fe-S-bd"/>
</dbReference>
<proteinExistence type="predicted"/>
<dbReference type="Gene3D" id="3.30.70.20">
    <property type="match status" value="2"/>
</dbReference>
<dbReference type="InterPro" id="IPR017900">
    <property type="entry name" value="4Fe4S_Fe_S_CS"/>
</dbReference>
<evidence type="ECO:0000313" key="7">
    <source>
        <dbReference type="Proteomes" id="UP000006695"/>
    </source>
</evidence>
<dbReference type="RefSeq" id="WP_011937413.1">
    <property type="nucleotide sequence ID" value="NC_009483.1"/>
</dbReference>
<evidence type="ECO:0000256" key="3">
    <source>
        <dbReference type="ARBA" id="ARBA00023004"/>
    </source>
</evidence>
<dbReference type="HOGENOM" id="CLU_048087_3_0_7"/>
<evidence type="ECO:0000259" key="5">
    <source>
        <dbReference type="PROSITE" id="PS51379"/>
    </source>
</evidence>
<dbReference type="PROSITE" id="PS00198">
    <property type="entry name" value="4FE4S_FER_1"/>
    <property type="match status" value="2"/>
</dbReference>
<dbReference type="AlphaFoldDB" id="A5GCL6"/>
<name>A5GCL6_GEOUR</name>
<protein>
    <submittedName>
        <fullName evidence="6">4Fe-4S ferredoxin, iron-sulfur binding domain protein</fullName>
    </submittedName>
</protein>
<dbReference type="InterPro" id="IPR050572">
    <property type="entry name" value="Fe-S_Ferredoxin"/>
</dbReference>
<reference evidence="6 7" key="1">
    <citation type="submission" date="2007-05" db="EMBL/GenBank/DDBJ databases">
        <title>Complete sequence of Geobacter uraniireducens Rf4.</title>
        <authorList>
            <consortium name="US DOE Joint Genome Institute"/>
            <person name="Copeland A."/>
            <person name="Lucas S."/>
            <person name="Lapidus A."/>
            <person name="Barry K."/>
            <person name="Detter J.C."/>
            <person name="Glavina del Rio T."/>
            <person name="Hammon N."/>
            <person name="Israni S."/>
            <person name="Dalin E."/>
            <person name="Tice H."/>
            <person name="Pitluck S."/>
            <person name="Chertkov O."/>
            <person name="Brettin T."/>
            <person name="Bruce D."/>
            <person name="Han C."/>
            <person name="Schmutz J."/>
            <person name="Larimer F."/>
            <person name="Land M."/>
            <person name="Hauser L."/>
            <person name="Kyrpides N."/>
            <person name="Mikhailova N."/>
            <person name="Shelobolina E."/>
            <person name="Aklujkar M."/>
            <person name="Lovley D."/>
            <person name="Richardson P."/>
        </authorList>
    </citation>
    <scope>NUCLEOTIDE SEQUENCE [LARGE SCALE GENOMIC DNA]</scope>
    <source>
        <strain evidence="6 7">Rf4</strain>
    </source>
</reference>
<evidence type="ECO:0000313" key="6">
    <source>
        <dbReference type="EMBL" id="ABQ24688.1"/>
    </source>
</evidence>
<accession>A5GCL6</accession>
<keyword evidence="7" id="KW-1185">Reference proteome</keyword>
<feature type="domain" description="4Fe-4S ferredoxin-type" evidence="5">
    <location>
        <begin position="47"/>
        <end position="76"/>
    </location>
</feature>
<keyword evidence="2" id="KW-0479">Metal-binding</keyword>
<feature type="domain" description="4Fe-4S ferredoxin-type" evidence="5">
    <location>
        <begin position="278"/>
        <end position="307"/>
    </location>
</feature>
<dbReference type="PANTHER" id="PTHR43687">
    <property type="entry name" value="ADENYLYLSULFATE REDUCTASE, BETA SUBUNIT"/>
    <property type="match status" value="1"/>
</dbReference>
<dbReference type="Pfam" id="PF12838">
    <property type="entry name" value="Fer4_7"/>
    <property type="match status" value="1"/>
</dbReference>
<evidence type="ECO:0000256" key="1">
    <source>
        <dbReference type="ARBA" id="ARBA00022485"/>
    </source>
</evidence>
<organism evidence="6 7">
    <name type="scientific">Geotalea uraniireducens (strain Rf4)</name>
    <name type="common">Geobacter uraniireducens</name>
    <dbReference type="NCBI Taxonomy" id="351605"/>
    <lineage>
        <taxon>Bacteria</taxon>
        <taxon>Pseudomonadati</taxon>
        <taxon>Thermodesulfobacteriota</taxon>
        <taxon>Desulfuromonadia</taxon>
        <taxon>Geobacterales</taxon>
        <taxon>Geobacteraceae</taxon>
        <taxon>Geotalea</taxon>
    </lineage>
</organism>
<dbReference type="PANTHER" id="PTHR43687:SF1">
    <property type="entry name" value="FERREDOXIN III"/>
    <property type="match status" value="1"/>
</dbReference>
<dbReference type="GO" id="GO:0046872">
    <property type="term" value="F:metal ion binding"/>
    <property type="evidence" value="ECO:0007669"/>
    <property type="project" value="UniProtKB-KW"/>
</dbReference>
<keyword evidence="1" id="KW-0004">4Fe-4S</keyword>